<feature type="region of interest" description="Disordered" evidence="1">
    <location>
        <begin position="1"/>
        <end position="32"/>
    </location>
</feature>
<sequence>MEKYFGKKNCSHEDPVGVSKITSKSSDEDPTKSIGIGDLISISVTQTFDSEDFGIVTSGKQDSIPTSVQLDSSSPVLNRVESQKINSNSAGAVKDNDGSSDYLNFPFNETAKTDVKDFGNRFLFLLLGRVVSSNKTYKWYAQVFSMKGAEFFFLQLKCKLLAVIKLGVSKCQNSPPCYRYVVKMAMLRSMLTSDHSGVCFYLYFVATRSLFDRGQWYNWSRVMANYSGNFVIALIFKLGYPGKLLWKSSVILMLVTWVETGVVCKLLDKRLRQGITLWSKLILQVIGNNEARAVKELFDQLHHSSSYNFGDSLILHLGNGSRNLIYIHVFARQYAGELQILSKRHNCKLVFLSLRASKLCGVSLQRGIELCLLPLCLWCIASVEAFNWIFTWLPEGPKYTVDGSYEYCSGRNAFLVEGVKIKELLVMVDGGVCFYGYMRWKFRLVPPDIRSLRSVKMKVQFSVNFDANWTTHSKSFWVVSVYIEVLWSNGEDYIREHGIPNASEWLRRSAGTHRNENSAMIGFLYCNQLLSLVYPPTKDPTVLMLGISLRWKPEENSGTNLHYVLMSIPSQGGDVNESASRFNLTRAVTFMFLIVFNFVLRLQTEVLQVDMWIWGMLSNSSVKVIVEHSGSSAHSVVFGIVSKSAYHASIVKVIKSLVFGKWHKKVKFKGRSKYSVVTVACWSRAWSVQVSPQAGS</sequence>
<evidence type="ECO:0000256" key="1">
    <source>
        <dbReference type="SAM" id="MobiDB-lite"/>
    </source>
</evidence>
<accession>A0A4Y7LK75</accession>
<reference evidence="2 3" key="1">
    <citation type="journal article" date="2018" name="Science">
        <title>The opium poppy genome and morphinan production.</title>
        <authorList>
            <person name="Guo L."/>
            <person name="Winzer T."/>
            <person name="Yang X."/>
            <person name="Li Y."/>
            <person name="Ning Z."/>
            <person name="He Z."/>
            <person name="Teodor R."/>
            <person name="Lu Y."/>
            <person name="Bowser T.A."/>
            <person name="Graham I.A."/>
            <person name="Ye K."/>
        </authorList>
    </citation>
    <scope>NUCLEOTIDE SEQUENCE [LARGE SCALE GENOMIC DNA]</scope>
    <source>
        <strain evidence="3">cv. HN1</strain>
        <tissue evidence="2">Leaves</tissue>
    </source>
</reference>
<evidence type="ECO:0000313" key="2">
    <source>
        <dbReference type="EMBL" id="RZC84525.1"/>
    </source>
</evidence>
<dbReference type="EMBL" id="CM010725">
    <property type="protein sequence ID" value="RZC84525.1"/>
    <property type="molecule type" value="Genomic_DNA"/>
</dbReference>
<protein>
    <submittedName>
        <fullName evidence="2">Uncharacterized protein</fullName>
    </submittedName>
</protein>
<gene>
    <name evidence="2" type="ORF">C5167_047315</name>
</gene>
<dbReference type="AlphaFoldDB" id="A0A4Y7LK75"/>
<feature type="compositionally biased region" description="Basic and acidic residues" evidence="1">
    <location>
        <begin position="1"/>
        <end position="15"/>
    </location>
</feature>
<organism evidence="2 3">
    <name type="scientific">Papaver somniferum</name>
    <name type="common">Opium poppy</name>
    <dbReference type="NCBI Taxonomy" id="3469"/>
    <lineage>
        <taxon>Eukaryota</taxon>
        <taxon>Viridiplantae</taxon>
        <taxon>Streptophyta</taxon>
        <taxon>Embryophyta</taxon>
        <taxon>Tracheophyta</taxon>
        <taxon>Spermatophyta</taxon>
        <taxon>Magnoliopsida</taxon>
        <taxon>Ranunculales</taxon>
        <taxon>Papaveraceae</taxon>
        <taxon>Papaveroideae</taxon>
        <taxon>Papaver</taxon>
    </lineage>
</organism>
<evidence type="ECO:0000313" key="3">
    <source>
        <dbReference type="Proteomes" id="UP000316621"/>
    </source>
</evidence>
<dbReference type="Gramene" id="RZC84525">
    <property type="protein sequence ID" value="RZC84525"/>
    <property type="gene ID" value="C5167_047315"/>
</dbReference>
<name>A0A4Y7LK75_PAPSO</name>
<dbReference type="Proteomes" id="UP000316621">
    <property type="component" value="Chromosome 11"/>
</dbReference>
<proteinExistence type="predicted"/>
<keyword evidence="3" id="KW-1185">Reference proteome</keyword>